<evidence type="ECO:0000259" key="3">
    <source>
        <dbReference type="PROSITE" id="PS50883"/>
    </source>
</evidence>
<evidence type="ECO:0000259" key="4">
    <source>
        <dbReference type="PROSITE" id="PS50887"/>
    </source>
</evidence>
<feature type="domain" description="GGDEF" evidence="4">
    <location>
        <begin position="353"/>
        <end position="479"/>
    </location>
</feature>
<dbReference type="InterPro" id="IPR043128">
    <property type="entry name" value="Rev_trsase/Diguanyl_cyclase"/>
</dbReference>
<dbReference type="InterPro" id="IPR029787">
    <property type="entry name" value="Nucleotide_cyclase"/>
</dbReference>
<dbReference type="InterPro" id="IPR011006">
    <property type="entry name" value="CheY-like_superfamily"/>
</dbReference>
<name>A0A099KG95_COLPS</name>
<dbReference type="GO" id="GO:0000160">
    <property type="term" value="P:phosphorelay signal transduction system"/>
    <property type="evidence" value="ECO:0007669"/>
    <property type="project" value="InterPro"/>
</dbReference>
<reference evidence="5 6" key="1">
    <citation type="submission" date="2014-08" db="EMBL/GenBank/DDBJ databases">
        <title>Genomic and Phenotypic Diversity of Colwellia psychrerythraea strains from Disparate Marine Basins.</title>
        <authorList>
            <person name="Techtmann S.M."/>
            <person name="Stelling S.C."/>
            <person name="Utturkar S.M."/>
            <person name="Alshibli N."/>
            <person name="Harris A."/>
            <person name="Brown S.D."/>
            <person name="Hazen T.C."/>
        </authorList>
    </citation>
    <scope>NUCLEOTIDE SEQUENCE [LARGE SCALE GENOMIC DNA]</scope>
    <source>
        <strain evidence="5 6">GAB14E</strain>
    </source>
</reference>
<dbReference type="NCBIfam" id="TIGR00254">
    <property type="entry name" value="GGDEF"/>
    <property type="match status" value="1"/>
</dbReference>
<comment type="caution">
    <text evidence="5">The sequence shown here is derived from an EMBL/GenBank/DDBJ whole genome shotgun (WGS) entry which is preliminary data.</text>
</comment>
<dbReference type="GO" id="GO:0071111">
    <property type="term" value="F:cyclic-guanylate-specific phosphodiesterase activity"/>
    <property type="evidence" value="ECO:0007669"/>
    <property type="project" value="InterPro"/>
</dbReference>
<dbReference type="Gene3D" id="3.30.70.270">
    <property type="match status" value="1"/>
</dbReference>
<dbReference type="InterPro" id="IPR035919">
    <property type="entry name" value="EAL_sf"/>
</dbReference>
<dbReference type="SUPFAM" id="SSF52172">
    <property type="entry name" value="CheY-like"/>
    <property type="match status" value="1"/>
</dbReference>
<dbReference type="SMART" id="SM00267">
    <property type="entry name" value="GGDEF"/>
    <property type="match status" value="1"/>
</dbReference>
<dbReference type="InterPro" id="IPR021800">
    <property type="entry name" value="DUF3369"/>
</dbReference>
<dbReference type="Proteomes" id="UP000029868">
    <property type="component" value="Unassembled WGS sequence"/>
</dbReference>
<dbReference type="CDD" id="cd01948">
    <property type="entry name" value="EAL"/>
    <property type="match status" value="1"/>
</dbReference>
<dbReference type="Pfam" id="PF00990">
    <property type="entry name" value="GGDEF"/>
    <property type="match status" value="1"/>
</dbReference>
<dbReference type="PANTHER" id="PTHR33121">
    <property type="entry name" value="CYCLIC DI-GMP PHOSPHODIESTERASE PDEF"/>
    <property type="match status" value="1"/>
</dbReference>
<keyword evidence="1" id="KW-0597">Phosphoprotein</keyword>
<dbReference type="InterPro" id="IPR000160">
    <property type="entry name" value="GGDEF_dom"/>
</dbReference>
<dbReference type="InterPro" id="IPR050706">
    <property type="entry name" value="Cyclic-di-GMP_PDE-like"/>
</dbReference>
<dbReference type="RefSeq" id="WP_033083869.1">
    <property type="nucleotide sequence ID" value="NZ_JQEC01000054.1"/>
</dbReference>
<gene>
    <name evidence="5" type="ORF">GAB14E_3960</name>
</gene>
<dbReference type="SUPFAM" id="SSF141868">
    <property type="entry name" value="EAL domain-like"/>
    <property type="match status" value="1"/>
</dbReference>
<dbReference type="InterPro" id="IPR001789">
    <property type="entry name" value="Sig_transdc_resp-reg_receiver"/>
</dbReference>
<evidence type="ECO:0000256" key="1">
    <source>
        <dbReference type="PROSITE-ProRule" id="PRU00169"/>
    </source>
</evidence>
<accession>A0A099KG95</accession>
<dbReference type="PATRIC" id="fig|28229.3.peg.3892"/>
<evidence type="ECO:0000313" key="5">
    <source>
        <dbReference type="EMBL" id="KGJ89799.1"/>
    </source>
</evidence>
<organism evidence="5 6">
    <name type="scientific">Colwellia psychrerythraea</name>
    <name type="common">Vibrio psychroerythus</name>
    <dbReference type="NCBI Taxonomy" id="28229"/>
    <lineage>
        <taxon>Bacteria</taxon>
        <taxon>Pseudomonadati</taxon>
        <taxon>Pseudomonadota</taxon>
        <taxon>Gammaproteobacteria</taxon>
        <taxon>Alteromonadales</taxon>
        <taxon>Colwelliaceae</taxon>
        <taxon>Colwellia</taxon>
    </lineage>
</organism>
<dbReference type="PROSITE" id="PS50887">
    <property type="entry name" value="GGDEF"/>
    <property type="match status" value="1"/>
</dbReference>
<dbReference type="SMART" id="SM00052">
    <property type="entry name" value="EAL"/>
    <property type="match status" value="1"/>
</dbReference>
<dbReference type="Pfam" id="PF00563">
    <property type="entry name" value="EAL"/>
    <property type="match status" value="1"/>
</dbReference>
<feature type="domain" description="EAL" evidence="3">
    <location>
        <begin position="488"/>
        <end position="740"/>
    </location>
</feature>
<dbReference type="PROSITE" id="PS50883">
    <property type="entry name" value="EAL"/>
    <property type="match status" value="1"/>
</dbReference>
<evidence type="ECO:0000259" key="2">
    <source>
        <dbReference type="PROSITE" id="PS50110"/>
    </source>
</evidence>
<dbReference type="CDD" id="cd01949">
    <property type="entry name" value="GGDEF"/>
    <property type="match status" value="1"/>
</dbReference>
<evidence type="ECO:0000313" key="6">
    <source>
        <dbReference type="Proteomes" id="UP000029868"/>
    </source>
</evidence>
<feature type="modified residue" description="4-aspartylphosphate" evidence="1">
    <location>
        <position position="87"/>
    </location>
</feature>
<dbReference type="EMBL" id="JQEC01000054">
    <property type="protein sequence ID" value="KGJ89799.1"/>
    <property type="molecule type" value="Genomic_DNA"/>
</dbReference>
<dbReference type="Gene3D" id="3.20.20.450">
    <property type="entry name" value="EAL domain"/>
    <property type="match status" value="1"/>
</dbReference>
<dbReference type="SMART" id="SM00448">
    <property type="entry name" value="REC"/>
    <property type="match status" value="1"/>
</dbReference>
<dbReference type="InterPro" id="IPR001633">
    <property type="entry name" value="EAL_dom"/>
</dbReference>
<dbReference type="SUPFAM" id="SSF55073">
    <property type="entry name" value="Nucleotide cyclase"/>
    <property type="match status" value="1"/>
</dbReference>
<feature type="domain" description="Response regulatory" evidence="2">
    <location>
        <begin position="32"/>
        <end position="156"/>
    </location>
</feature>
<dbReference type="Pfam" id="PF11849">
    <property type="entry name" value="DUF3369"/>
    <property type="match status" value="1"/>
</dbReference>
<sequence length="740" mass="83242">MQASENSNDDFLFIDDSDEDEILAFGSDETWQVLIVDDDPEIHSVTQLALSDLVVLGRRLEYLHAYSGKDACQLIKEHSDIVLVLLDVVMETDDAGLNVVKYIRETLKRKDIRIVLRTGQPGYAPEESVIKEYDINDYKTKTELTRRKLVTTVFAAIRSFQQIATVNENRLGLERIVSGATELSSKHSLATYSQGVLSQLKSLISDDISAVFCARGQGIIDNIDDLSFYVLAQAGFDDNLINQKLDMLQNEQASKQVKSCFLQQKHQYLDNSLNLYVAKGDYRAVIHVELLTPLTEIQIQLLNVFLTGVAVGYENVHLFQKLTNAAYKDWLTNLPNRLEFVRLLDQFAQSGQKNYVAALIDINHFSDINDALGQDIGNKLLSAVGQRLKSIDCGCQLARVGADVFGIIGPADCVTPEKLMALFHQPFSAGEQHLPINACFGLCTKEHAQSSGVQVLNQINIALNIAKKNRLEHFAYYHSDIEDQMQWRLNMIRQLRNDFANNCLELWYQPQLSLSTGKVIGAEALLRWRTADGKFVSPAVFIPLAEYSGLIIEIGDWVISQACKQLQALEQDFSELSISVNVSIPQFRQDNFVDNIINTINQHKIKPSKLELEITENILMDEPQIIIDALTKLKAQGISIALDDFGTGFSSLSYLQKLPLDRLKVDRAFVTDINQEGQSVIAETIINLGKKMQLKVIAEGIEEIEQQERLIELGCDEVQGFYYAKPMPAEDFINFLHQQN</sequence>
<proteinExistence type="predicted"/>
<dbReference type="PANTHER" id="PTHR33121:SF70">
    <property type="entry name" value="SIGNALING PROTEIN YKOW"/>
    <property type="match status" value="1"/>
</dbReference>
<dbReference type="Gene3D" id="3.40.50.2300">
    <property type="match status" value="1"/>
</dbReference>
<protein>
    <submittedName>
        <fullName evidence="5">Response regulator receiver modulated diguanylate cyclase/phosphodiesterase</fullName>
    </submittedName>
</protein>
<dbReference type="OrthoDB" id="9813903at2"/>
<dbReference type="PROSITE" id="PS50110">
    <property type="entry name" value="RESPONSE_REGULATORY"/>
    <property type="match status" value="1"/>
</dbReference>
<dbReference type="AlphaFoldDB" id="A0A099KG95"/>